<protein>
    <submittedName>
        <fullName evidence="5">Putative sugar diacid recognition</fullName>
    </submittedName>
</protein>
<dbReference type="EMBL" id="LS483476">
    <property type="protein sequence ID" value="SQI53184.1"/>
    <property type="molecule type" value="Genomic_DNA"/>
</dbReference>
<dbReference type="InterPro" id="IPR008599">
    <property type="entry name" value="Diacid_rec"/>
</dbReference>
<dbReference type="PANTHER" id="PTHR33744:SF15">
    <property type="entry name" value="CARBOHYDRATE DIACID REGULATOR"/>
    <property type="match status" value="1"/>
</dbReference>
<dbReference type="Pfam" id="PF13556">
    <property type="entry name" value="HTH_30"/>
    <property type="match status" value="1"/>
</dbReference>
<keyword evidence="6" id="KW-1185">Reference proteome</keyword>
<evidence type="ECO:0000259" key="4">
    <source>
        <dbReference type="Pfam" id="PF17853"/>
    </source>
</evidence>
<proteinExistence type="inferred from homology"/>
<dbReference type="RefSeq" id="WP_066142406.1">
    <property type="nucleotide sequence ID" value="NZ_CBCSGM010000002.1"/>
</dbReference>
<dbReference type="PANTHER" id="PTHR33744">
    <property type="entry name" value="CARBOHYDRATE DIACID REGULATOR"/>
    <property type="match status" value="1"/>
</dbReference>
<dbReference type="Gene3D" id="1.10.10.2840">
    <property type="entry name" value="PucR C-terminal helix-turn-helix domain"/>
    <property type="match status" value="1"/>
</dbReference>
<dbReference type="STRING" id="1348624.GCA_001591545_02527"/>
<evidence type="ECO:0000259" key="2">
    <source>
        <dbReference type="Pfam" id="PF05651"/>
    </source>
</evidence>
<name>A0A2X4YXW7_LEDLE</name>
<evidence type="ECO:0000313" key="6">
    <source>
        <dbReference type="Proteomes" id="UP000249134"/>
    </source>
</evidence>
<dbReference type="InterPro" id="IPR041522">
    <property type="entry name" value="CdaR_GGDEF"/>
</dbReference>
<evidence type="ECO:0000256" key="1">
    <source>
        <dbReference type="ARBA" id="ARBA00006754"/>
    </source>
</evidence>
<reference evidence="5 6" key="1">
    <citation type="submission" date="2018-06" db="EMBL/GenBank/DDBJ databases">
        <authorList>
            <consortium name="Pathogen Informatics"/>
            <person name="Doyle S."/>
        </authorList>
    </citation>
    <scope>NUCLEOTIDE SEQUENCE [LARGE SCALE GENOMIC DNA]</scope>
    <source>
        <strain evidence="5 6">NCTC4824</strain>
    </source>
</reference>
<dbReference type="Proteomes" id="UP000249134">
    <property type="component" value="Chromosome 1"/>
</dbReference>
<dbReference type="AlphaFoldDB" id="A0A2X4YXW7"/>
<feature type="domain" description="Putative sugar diacid recognition" evidence="2">
    <location>
        <begin position="3"/>
        <end position="135"/>
    </location>
</feature>
<feature type="domain" description="CdaR GGDEF-like" evidence="4">
    <location>
        <begin position="141"/>
        <end position="257"/>
    </location>
</feature>
<gene>
    <name evidence="5" type="primary">cdaR_1</name>
    <name evidence="5" type="ORF">NCTC4824_00685</name>
</gene>
<evidence type="ECO:0000313" key="5">
    <source>
        <dbReference type="EMBL" id="SQI53184.1"/>
    </source>
</evidence>
<dbReference type="InterPro" id="IPR025736">
    <property type="entry name" value="PucR_C-HTH_dom"/>
</dbReference>
<dbReference type="InterPro" id="IPR042070">
    <property type="entry name" value="PucR_C-HTH_sf"/>
</dbReference>
<dbReference type="InterPro" id="IPR051448">
    <property type="entry name" value="CdaR-like_regulators"/>
</dbReference>
<comment type="similarity">
    <text evidence="1">Belongs to the CdaR family.</text>
</comment>
<dbReference type="Pfam" id="PF17853">
    <property type="entry name" value="GGDEF_2"/>
    <property type="match status" value="1"/>
</dbReference>
<feature type="domain" description="PucR C-terminal helix-turn-helix" evidence="3">
    <location>
        <begin position="300"/>
        <end position="354"/>
    </location>
</feature>
<dbReference type="Pfam" id="PF05651">
    <property type="entry name" value="Diacid_rec"/>
    <property type="match status" value="1"/>
</dbReference>
<evidence type="ECO:0000259" key="3">
    <source>
        <dbReference type="Pfam" id="PF13556"/>
    </source>
</evidence>
<accession>A0A2X4YXW7</accession>
<dbReference type="KEGG" id="blen:NCTC4824_00685"/>
<organism evidence="5 6">
    <name type="scientific">Lederbergia lenta</name>
    <name type="common">Bacillus lentus</name>
    <dbReference type="NCBI Taxonomy" id="1467"/>
    <lineage>
        <taxon>Bacteria</taxon>
        <taxon>Bacillati</taxon>
        <taxon>Bacillota</taxon>
        <taxon>Bacilli</taxon>
        <taxon>Bacillales</taxon>
        <taxon>Bacillaceae</taxon>
        <taxon>Lederbergia</taxon>
    </lineage>
</organism>
<sequence>MITYEIAEMLVKETSKVLQLNINIMNEKGIIIATRDPARLHFIHEGALEVIRSNTSVEITVHNKDLLRGTQPGINLPIHFQDKIVGVIGITGDPKDIGDRGGLVKMMAELLLKQAYMATQFEWRQRTKDMIVEELLRDSPSEDRINRLLSLLPLTLKPPFVTALIEIVDPDFSNQLLLNSIEEKMDNVDVLTGIVHANKILIIIPNVNSSETERKLSALYQELERKNFLIRLAYSSQVAHMYHIAQGYRECEVALAITDSTYKVIAYTDVEPKALVHQIDAKLAEQFSERILQGSLKNYIDTLQAFFDCNLHIKNTAEKLFIHRNTLIYRLNKIKMESGYDPQNFNDAFALQMGIWLTKNKSTNVR</sequence>